<dbReference type="SUPFAM" id="SSF57903">
    <property type="entry name" value="FYVE/PHD zinc finger"/>
    <property type="match status" value="1"/>
</dbReference>
<gene>
    <name evidence="2" type="ORF">ACAOBT_LOCUS287</name>
</gene>
<evidence type="ECO:0000313" key="3">
    <source>
        <dbReference type="Proteomes" id="UP001152888"/>
    </source>
</evidence>
<accession>A0A9P0JGF9</accession>
<evidence type="ECO:0000256" key="1">
    <source>
        <dbReference type="SAM" id="MobiDB-lite"/>
    </source>
</evidence>
<protein>
    <recommendedName>
        <fullName evidence="4">Zinc finger PHD-type domain-containing protein</fullName>
    </recommendedName>
</protein>
<dbReference type="OrthoDB" id="6767642at2759"/>
<reference evidence="2" key="1">
    <citation type="submission" date="2022-03" db="EMBL/GenBank/DDBJ databases">
        <authorList>
            <person name="Sayadi A."/>
        </authorList>
    </citation>
    <scope>NUCLEOTIDE SEQUENCE</scope>
</reference>
<dbReference type="AlphaFoldDB" id="A0A9P0JGF9"/>
<name>A0A9P0JGF9_ACAOB</name>
<evidence type="ECO:0000313" key="2">
    <source>
        <dbReference type="EMBL" id="CAH1953904.1"/>
    </source>
</evidence>
<dbReference type="Gene3D" id="3.30.40.10">
    <property type="entry name" value="Zinc/RING finger domain, C3HC4 (zinc finger)"/>
    <property type="match status" value="1"/>
</dbReference>
<dbReference type="InterPro" id="IPR011011">
    <property type="entry name" value="Znf_FYVE_PHD"/>
</dbReference>
<sequence length="98" mass="11338">MQAKALVKRKVFPEITEKEKSDDESDKQAFVPDDEDMDVDEIGQSVCDDKDAVCLFCDERFSENQIGELWVRCIMCNLWAHEQCSGAEKDDYVCDFCR</sequence>
<proteinExistence type="predicted"/>
<dbReference type="EMBL" id="CAKOFQ010006652">
    <property type="protein sequence ID" value="CAH1953904.1"/>
    <property type="molecule type" value="Genomic_DNA"/>
</dbReference>
<evidence type="ECO:0008006" key="4">
    <source>
        <dbReference type="Google" id="ProtNLM"/>
    </source>
</evidence>
<organism evidence="2 3">
    <name type="scientific">Acanthoscelides obtectus</name>
    <name type="common">Bean weevil</name>
    <name type="synonym">Bruchus obtectus</name>
    <dbReference type="NCBI Taxonomy" id="200917"/>
    <lineage>
        <taxon>Eukaryota</taxon>
        <taxon>Metazoa</taxon>
        <taxon>Ecdysozoa</taxon>
        <taxon>Arthropoda</taxon>
        <taxon>Hexapoda</taxon>
        <taxon>Insecta</taxon>
        <taxon>Pterygota</taxon>
        <taxon>Neoptera</taxon>
        <taxon>Endopterygota</taxon>
        <taxon>Coleoptera</taxon>
        <taxon>Polyphaga</taxon>
        <taxon>Cucujiformia</taxon>
        <taxon>Chrysomeloidea</taxon>
        <taxon>Chrysomelidae</taxon>
        <taxon>Bruchinae</taxon>
        <taxon>Bruchini</taxon>
        <taxon>Acanthoscelides</taxon>
    </lineage>
</organism>
<keyword evidence="3" id="KW-1185">Reference proteome</keyword>
<dbReference type="InterPro" id="IPR013083">
    <property type="entry name" value="Znf_RING/FYVE/PHD"/>
</dbReference>
<feature type="region of interest" description="Disordered" evidence="1">
    <location>
        <begin position="16"/>
        <end position="35"/>
    </location>
</feature>
<dbReference type="Proteomes" id="UP001152888">
    <property type="component" value="Unassembled WGS sequence"/>
</dbReference>
<comment type="caution">
    <text evidence="2">The sequence shown here is derived from an EMBL/GenBank/DDBJ whole genome shotgun (WGS) entry which is preliminary data.</text>
</comment>